<dbReference type="Proteomes" id="UP000193925">
    <property type="component" value="Chromosome AFERRI"/>
</dbReference>
<sequence length="24" mass="2483">MKADSAYGKGVAEGLDIVMDEVAL</sequence>
<dbReference type="AlphaFoldDB" id="A0A060UZ85"/>
<reference evidence="2 3" key="3">
    <citation type="submission" date="2017-03" db="EMBL/GenBank/DDBJ databases">
        <authorList>
            <person name="Regsiter A."/>
            <person name="William W."/>
        </authorList>
    </citation>
    <scope>NUCLEOTIDE SEQUENCE [LARGE SCALE GENOMIC DNA]</scope>
    <source>
        <strain evidence="2">PRJEB5721</strain>
    </source>
</reference>
<organism evidence="1">
    <name type="scientific">Acidithiobacillus ferrivorans</name>
    <dbReference type="NCBI Taxonomy" id="160808"/>
    <lineage>
        <taxon>Bacteria</taxon>
        <taxon>Pseudomonadati</taxon>
        <taxon>Pseudomonadota</taxon>
        <taxon>Acidithiobacillia</taxon>
        <taxon>Acidithiobacillales</taxon>
        <taxon>Acidithiobacillaceae</taxon>
        <taxon>Acidithiobacillus</taxon>
    </lineage>
</organism>
<proteinExistence type="predicted"/>
<evidence type="ECO:0000313" key="2">
    <source>
        <dbReference type="EMBL" id="SMH65525.1"/>
    </source>
</evidence>
<dbReference type="EMBL" id="LT841305">
    <property type="protein sequence ID" value="SMH65525.1"/>
    <property type="molecule type" value="Genomic_DNA"/>
</dbReference>
<accession>A0A060UZ85</accession>
<protein>
    <submittedName>
        <fullName evidence="1">Uncharacterized protein</fullName>
    </submittedName>
</protein>
<dbReference type="EMBL" id="CCCS020000057">
    <property type="protein sequence ID" value="CDQ11968.1"/>
    <property type="molecule type" value="Genomic_DNA"/>
</dbReference>
<evidence type="ECO:0000313" key="1">
    <source>
        <dbReference type="EMBL" id="CDQ11968.1"/>
    </source>
</evidence>
<name>A0A060UZ85_9PROT</name>
<gene>
    <name evidence="2" type="ORF">AFERRI_20307</name>
    <name evidence="1" type="ORF">AFERRI_600194</name>
</gene>
<keyword evidence="3" id="KW-1185">Reference proteome</keyword>
<evidence type="ECO:0000313" key="3">
    <source>
        <dbReference type="Proteomes" id="UP000193925"/>
    </source>
</evidence>
<reference evidence="1" key="2">
    <citation type="submission" date="2014-07" db="EMBL/GenBank/DDBJ databases">
        <title>Initial genome analysis of the psychrotolerant acidophile Acidithiobacillus ferrivorans CF27: insights into iron and sulfur oxidation pathways and into biofilm formation.</title>
        <authorList>
            <person name="Talla E."/>
            <person name="Hedrich S."/>
            <person name="Mangenot S."/>
            <person name="Ji B."/>
            <person name="Johnson D.B."/>
            <person name="Barbe V."/>
            <person name="Bonnefoy V."/>
        </authorList>
    </citation>
    <scope>NUCLEOTIDE SEQUENCE [LARGE SCALE GENOMIC DNA]</scope>
    <source>
        <strain evidence="1">CF27</strain>
    </source>
</reference>
<reference evidence="1" key="1">
    <citation type="submission" date="2014-03" db="EMBL/GenBank/DDBJ databases">
        <authorList>
            <person name="Genoscope - CEA"/>
        </authorList>
    </citation>
    <scope>NUCLEOTIDE SEQUENCE [LARGE SCALE GENOMIC DNA]</scope>
    <source>
        <strain evidence="1">CF27</strain>
    </source>
</reference>